<organism evidence="2 3">
    <name type="scientific">Colletotrichum godetiae</name>
    <dbReference type="NCBI Taxonomy" id="1209918"/>
    <lineage>
        <taxon>Eukaryota</taxon>
        <taxon>Fungi</taxon>
        <taxon>Dikarya</taxon>
        <taxon>Ascomycota</taxon>
        <taxon>Pezizomycotina</taxon>
        <taxon>Sordariomycetes</taxon>
        <taxon>Hypocreomycetidae</taxon>
        <taxon>Glomerellales</taxon>
        <taxon>Glomerellaceae</taxon>
        <taxon>Colletotrichum</taxon>
        <taxon>Colletotrichum acutatum species complex</taxon>
    </lineage>
</organism>
<feature type="region of interest" description="Disordered" evidence="1">
    <location>
        <begin position="86"/>
        <end position="106"/>
    </location>
</feature>
<accession>A0AAJ0AG50</accession>
<reference evidence="2" key="1">
    <citation type="submission" date="2021-06" db="EMBL/GenBank/DDBJ databases">
        <title>Comparative genomics, transcriptomics and evolutionary studies reveal genomic signatures of adaptation to plant cell wall in hemibiotrophic fungi.</title>
        <authorList>
            <consortium name="DOE Joint Genome Institute"/>
            <person name="Baroncelli R."/>
            <person name="Diaz J.F."/>
            <person name="Benocci T."/>
            <person name="Peng M."/>
            <person name="Battaglia E."/>
            <person name="Haridas S."/>
            <person name="Andreopoulos W."/>
            <person name="Labutti K."/>
            <person name="Pangilinan J."/>
            <person name="Floch G.L."/>
            <person name="Makela M.R."/>
            <person name="Henrissat B."/>
            <person name="Grigoriev I.V."/>
            <person name="Crouch J.A."/>
            <person name="De Vries R.P."/>
            <person name="Sukno S.A."/>
            <person name="Thon M.R."/>
        </authorList>
    </citation>
    <scope>NUCLEOTIDE SEQUENCE</scope>
    <source>
        <strain evidence="2">CBS 193.32</strain>
    </source>
</reference>
<dbReference type="Proteomes" id="UP001224890">
    <property type="component" value="Unassembled WGS sequence"/>
</dbReference>
<sequence>MRHRSHCGTQHTYGTCGETASVKLRSRTARVRRWCVGSRMPLPSSPSALIDGTTCLPGHRGHGQDGRQAADCSCCGEFPASRHVPTPASPLYSHQTTSHPLPYDMPSSSHSIPTAWPASSVSHAPIPVTKPTTTITRARLEKS</sequence>
<evidence type="ECO:0000256" key="1">
    <source>
        <dbReference type="SAM" id="MobiDB-lite"/>
    </source>
</evidence>
<keyword evidence="3" id="KW-1185">Reference proteome</keyword>
<evidence type="ECO:0000313" key="2">
    <source>
        <dbReference type="EMBL" id="KAK1672614.1"/>
    </source>
</evidence>
<name>A0AAJ0AG50_9PEZI</name>
<dbReference type="RefSeq" id="XP_060426617.1">
    <property type="nucleotide sequence ID" value="XM_060566218.1"/>
</dbReference>
<dbReference type="GeneID" id="85450744"/>
<proteinExistence type="predicted"/>
<protein>
    <submittedName>
        <fullName evidence="2">Uncharacterized protein</fullName>
    </submittedName>
</protein>
<evidence type="ECO:0000313" key="3">
    <source>
        <dbReference type="Proteomes" id="UP001224890"/>
    </source>
</evidence>
<dbReference type="AlphaFoldDB" id="A0AAJ0AG50"/>
<dbReference type="EMBL" id="JAHMHR010000036">
    <property type="protein sequence ID" value="KAK1672614.1"/>
    <property type="molecule type" value="Genomic_DNA"/>
</dbReference>
<gene>
    <name evidence="2" type="ORF">BDP55DRAFT_241685</name>
</gene>
<comment type="caution">
    <text evidence="2">The sequence shown here is derived from an EMBL/GenBank/DDBJ whole genome shotgun (WGS) entry which is preliminary data.</text>
</comment>